<keyword evidence="2" id="KW-1185">Reference proteome</keyword>
<dbReference type="EMBL" id="JBHSWN010000001">
    <property type="protein sequence ID" value="MFC6790569.1"/>
    <property type="molecule type" value="Genomic_DNA"/>
</dbReference>
<sequence>MTARNGAIAGAAGGAAAPIVGNLVGRAARAVGDAVAARRTPVPGMGTDAAGKLAGDLRNAGGPDAVRARLTELGPDAMLLDASPSFEGRAQGLAVLPETREAVTDPLVARARGANARLTRDVEANIGPATAPAAFERTLQAEYDRVVPPLYQRAFAEPVEVNTANTLGMIDTLAAREKGGAATALGRARELLMTDGPVDANGFVTRIADSRPEALHNAKEALDAMIATVQAQPGGSARNSELRALTLTRRSLNGALEAQVPGYGFANRSAERFFQQREAFGRGQTLLNGGRESVRPGQLAEETAEMAPEVAQAQRDGLRTEIDRLVGTKLNDRVALADAVKGEGDWNRARLNTVFGEGPTAGVVGAVERERAFDGSHQRIVNNSMTELRKRAADDVAPRVVGANPADAATAIAGAVGGPKAAAATMGLKGLKSGAEAIGREADIARNRELADAVTMIPGEALDRLIEALGARAAAGGRAEETGQAVDRLVQALLQSQGERSRRILPDASRGQ</sequence>
<evidence type="ECO:0000313" key="1">
    <source>
        <dbReference type="EMBL" id="MFC6790569.1"/>
    </source>
</evidence>
<accession>A0ABW2BJH4</accession>
<protein>
    <submittedName>
        <fullName evidence="1">Uncharacterized protein</fullName>
    </submittedName>
</protein>
<gene>
    <name evidence="1" type="ORF">ACFQE0_13730</name>
</gene>
<dbReference type="RefSeq" id="WP_378970497.1">
    <property type="nucleotide sequence ID" value="NZ_JBHSWN010000001.1"/>
</dbReference>
<proteinExistence type="predicted"/>
<comment type="caution">
    <text evidence="1">The sequence shown here is derived from an EMBL/GenBank/DDBJ whole genome shotgun (WGS) entry which is preliminary data.</text>
</comment>
<reference evidence="2" key="1">
    <citation type="journal article" date="2019" name="Int. J. Syst. Evol. Microbiol.">
        <title>The Global Catalogue of Microorganisms (GCM) 10K type strain sequencing project: providing services to taxonomists for standard genome sequencing and annotation.</title>
        <authorList>
            <consortium name="The Broad Institute Genomics Platform"/>
            <consortium name="The Broad Institute Genome Sequencing Center for Infectious Disease"/>
            <person name="Wu L."/>
            <person name="Ma J."/>
        </authorList>
    </citation>
    <scope>NUCLEOTIDE SEQUENCE [LARGE SCALE GENOMIC DNA]</scope>
    <source>
        <strain evidence="2">CCUG 48316</strain>
    </source>
</reference>
<evidence type="ECO:0000313" key="2">
    <source>
        <dbReference type="Proteomes" id="UP001596292"/>
    </source>
</evidence>
<organism evidence="1 2">
    <name type="scientific">Methylobacterium komagatae</name>
    <dbReference type="NCBI Taxonomy" id="374425"/>
    <lineage>
        <taxon>Bacteria</taxon>
        <taxon>Pseudomonadati</taxon>
        <taxon>Pseudomonadota</taxon>
        <taxon>Alphaproteobacteria</taxon>
        <taxon>Hyphomicrobiales</taxon>
        <taxon>Methylobacteriaceae</taxon>
        <taxon>Methylobacterium</taxon>
    </lineage>
</organism>
<name>A0ABW2BJH4_9HYPH</name>
<dbReference type="Proteomes" id="UP001596292">
    <property type="component" value="Unassembled WGS sequence"/>
</dbReference>